<evidence type="ECO:0000256" key="4">
    <source>
        <dbReference type="ARBA" id="ARBA00013566"/>
    </source>
</evidence>
<evidence type="ECO:0000256" key="3">
    <source>
        <dbReference type="ARBA" id="ARBA00010895"/>
    </source>
</evidence>
<sequence length="248" mass="29240">MSKKLIREFVRRFHRTNIICNKQKGLDSIKNTINKASTKFPSTTVLDTKEQAQKTIIGNYNVKKALKFIDASSLSNKNDLLIDLQVSQNKLDWQIQKDALKKKFQGAHWNPPKRLSRQEMESVRLLKQQFPTMTASDLASRFKISPEAVRRILKAKWTPKEEDLARIESRWSRRGERIKQMYRYTHQNKTSHFTNNINTQPVITLKYNPNGTIHDYYTKNDNKEKNPQGNKKYTQSKNKFYLLHKNKV</sequence>
<dbReference type="Proteomes" id="UP001306508">
    <property type="component" value="Unassembled WGS sequence"/>
</dbReference>
<accession>A0AAN7WHT3</accession>
<gene>
    <name evidence="5" type="ORF">RI543_001745</name>
</gene>
<evidence type="ECO:0000256" key="2">
    <source>
        <dbReference type="ARBA" id="ARBA00004173"/>
    </source>
</evidence>
<evidence type="ECO:0000313" key="6">
    <source>
        <dbReference type="Proteomes" id="UP001306508"/>
    </source>
</evidence>
<reference evidence="6" key="1">
    <citation type="submission" date="2023-07" db="EMBL/GenBank/DDBJ databases">
        <title>A draft genome of Kazachstania heterogenica Y-27499.</title>
        <authorList>
            <person name="Donic C."/>
            <person name="Kralova J.S."/>
            <person name="Fidel L."/>
            <person name="Ben-Dor S."/>
            <person name="Jung S."/>
        </authorList>
    </citation>
    <scope>NUCLEOTIDE SEQUENCE [LARGE SCALE GENOMIC DNA]</scope>
    <source>
        <strain evidence="6">Y27499</strain>
    </source>
</reference>
<keyword evidence="6" id="KW-1185">Reference proteome</keyword>
<comment type="similarity">
    <text evidence="3">Belongs to the RRG9 family.</text>
</comment>
<comment type="function">
    <text evidence="1">Required for respiratory activity and maintenance and expression of the mitochondrial genome.</text>
</comment>
<dbReference type="PANTHER" id="PTHR13475">
    <property type="entry name" value="NEUGRIN"/>
    <property type="match status" value="1"/>
</dbReference>
<comment type="subcellular location">
    <subcellularLocation>
        <location evidence="2">Mitochondrion</location>
    </subcellularLocation>
</comment>
<name>A0AAN7WHT3_9SACH</name>
<proteinExistence type="inferred from homology"/>
<dbReference type="AlphaFoldDB" id="A0AAN7WHT3"/>
<dbReference type="GO" id="GO:0005739">
    <property type="term" value="C:mitochondrion"/>
    <property type="evidence" value="ECO:0007669"/>
    <property type="project" value="UniProtKB-SubCell"/>
</dbReference>
<evidence type="ECO:0000313" key="5">
    <source>
        <dbReference type="EMBL" id="KAK5780623.1"/>
    </source>
</evidence>
<dbReference type="EMBL" id="JAWIZZ010000040">
    <property type="protein sequence ID" value="KAK5780623.1"/>
    <property type="molecule type" value="Genomic_DNA"/>
</dbReference>
<comment type="caution">
    <text evidence="5">The sequence shown here is derived from an EMBL/GenBank/DDBJ whole genome shotgun (WGS) entry which is preliminary data.</text>
</comment>
<evidence type="ECO:0000256" key="1">
    <source>
        <dbReference type="ARBA" id="ARBA00003548"/>
    </source>
</evidence>
<dbReference type="PANTHER" id="PTHR13475:SF3">
    <property type="entry name" value="NEUGRIN"/>
    <property type="match status" value="1"/>
</dbReference>
<organism evidence="5 6">
    <name type="scientific">Arxiozyma heterogenica</name>
    <dbReference type="NCBI Taxonomy" id="278026"/>
    <lineage>
        <taxon>Eukaryota</taxon>
        <taxon>Fungi</taxon>
        <taxon>Dikarya</taxon>
        <taxon>Ascomycota</taxon>
        <taxon>Saccharomycotina</taxon>
        <taxon>Saccharomycetes</taxon>
        <taxon>Saccharomycetales</taxon>
        <taxon>Saccharomycetaceae</taxon>
        <taxon>Arxiozyma</taxon>
    </lineage>
</organism>
<dbReference type="InterPro" id="IPR010487">
    <property type="entry name" value="NGRN/Rrg9"/>
</dbReference>
<dbReference type="GO" id="GO:0005634">
    <property type="term" value="C:nucleus"/>
    <property type="evidence" value="ECO:0007669"/>
    <property type="project" value="TreeGrafter"/>
</dbReference>
<dbReference type="Pfam" id="PF06413">
    <property type="entry name" value="Neugrin"/>
    <property type="match status" value="1"/>
</dbReference>
<protein>
    <recommendedName>
        <fullName evidence="4">Required for respiratory growth protein 9, mitochondrial</fullName>
    </recommendedName>
</protein>